<organism evidence="3 4">
    <name type="scientific">Mycobacterium colombiense</name>
    <dbReference type="NCBI Taxonomy" id="339268"/>
    <lineage>
        <taxon>Bacteria</taxon>
        <taxon>Bacillati</taxon>
        <taxon>Actinomycetota</taxon>
        <taxon>Actinomycetes</taxon>
        <taxon>Mycobacteriales</taxon>
        <taxon>Mycobacteriaceae</taxon>
        <taxon>Mycobacterium</taxon>
        <taxon>Mycobacterium avium complex (MAC)</taxon>
    </lineage>
</organism>
<comment type="caution">
    <text evidence="3">The sequence shown here is derived from an EMBL/GenBank/DDBJ whole genome shotgun (WGS) entry which is preliminary data.</text>
</comment>
<dbReference type="InterPro" id="IPR006016">
    <property type="entry name" value="UspA"/>
</dbReference>
<sequence length="166" mass="17711">MSAYQTLVVGTDGSDTSFCAVDHAAAFAAKNNAKLIIAMAHLSYLEKGDKGGWGRPARPDRVLDGRAEVALGNEGDYKVHGMAAIYAILREARERARAAGAKDIEARPIRGDPVHALFHLAKDVKADLLVVGNVGLGTRSDKWLGSVPGNVLRRAKTDVLLVHTTD</sequence>
<dbReference type="Proteomes" id="UP000091914">
    <property type="component" value="Unassembled WGS sequence"/>
</dbReference>
<dbReference type="EMBL" id="LZSX01000041">
    <property type="protein sequence ID" value="OBB85145.1"/>
    <property type="molecule type" value="Genomic_DNA"/>
</dbReference>
<dbReference type="InterPro" id="IPR014729">
    <property type="entry name" value="Rossmann-like_a/b/a_fold"/>
</dbReference>
<dbReference type="PANTHER" id="PTHR46268:SF6">
    <property type="entry name" value="UNIVERSAL STRESS PROTEIN UP12"/>
    <property type="match status" value="1"/>
</dbReference>
<dbReference type="OrthoDB" id="3427787at2"/>
<proteinExistence type="inferred from homology"/>
<gene>
    <name evidence="3" type="ORF">A5760_08880</name>
</gene>
<dbReference type="PANTHER" id="PTHR46268">
    <property type="entry name" value="STRESS RESPONSE PROTEIN NHAX"/>
    <property type="match status" value="1"/>
</dbReference>
<evidence type="ECO:0000259" key="2">
    <source>
        <dbReference type="Pfam" id="PF00582"/>
    </source>
</evidence>
<dbReference type="RefSeq" id="WP_064880437.1">
    <property type="nucleotide sequence ID" value="NZ_LZSX01000041.1"/>
</dbReference>
<dbReference type="Gene3D" id="3.40.50.620">
    <property type="entry name" value="HUPs"/>
    <property type="match status" value="1"/>
</dbReference>
<comment type="similarity">
    <text evidence="1">Belongs to the universal stress protein A family.</text>
</comment>
<evidence type="ECO:0000313" key="4">
    <source>
        <dbReference type="Proteomes" id="UP000091914"/>
    </source>
</evidence>
<evidence type="ECO:0000256" key="1">
    <source>
        <dbReference type="ARBA" id="ARBA00008791"/>
    </source>
</evidence>
<feature type="domain" description="UspA" evidence="2">
    <location>
        <begin position="4"/>
        <end position="163"/>
    </location>
</feature>
<dbReference type="CDD" id="cd00293">
    <property type="entry name" value="USP-like"/>
    <property type="match status" value="1"/>
</dbReference>
<dbReference type="PRINTS" id="PR01438">
    <property type="entry name" value="UNVRSLSTRESS"/>
</dbReference>
<dbReference type="AlphaFoldDB" id="A0A1A0VPG4"/>
<name>A0A1A0VPG4_9MYCO</name>
<dbReference type="SUPFAM" id="SSF52402">
    <property type="entry name" value="Adenine nucleotide alpha hydrolases-like"/>
    <property type="match status" value="1"/>
</dbReference>
<evidence type="ECO:0000313" key="3">
    <source>
        <dbReference type="EMBL" id="OBB85145.1"/>
    </source>
</evidence>
<dbReference type="Pfam" id="PF00582">
    <property type="entry name" value="Usp"/>
    <property type="match status" value="1"/>
</dbReference>
<accession>A0A1A0VPG4</accession>
<dbReference type="InterPro" id="IPR006015">
    <property type="entry name" value="Universal_stress_UspA"/>
</dbReference>
<protein>
    <submittedName>
        <fullName evidence="3">Universal stress protein</fullName>
    </submittedName>
</protein>
<reference evidence="3 4" key="1">
    <citation type="submission" date="2016-06" db="EMBL/GenBank/DDBJ databases">
        <authorList>
            <person name="Kjaerup R.B."/>
            <person name="Dalgaard T.S."/>
            <person name="Juul-Madsen H.R."/>
        </authorList>
    </citation>
    <scope>NUCLEOTIDE SEQUENCE [LARGE SCALE GENOMIC DNA]</scope>
    <source>
        <strain evidence="3 4">852002-51834_SCH5396731</strain>
    </source>
</reference>